<dbReference type="Pfam" id="PF14432">
    <property type="entry name" value="DYW_deaminase"/>
    <property type="match status" value="1"/>
</dbReference>
<dbReference type="PANTHER" id="PTHR47926:SF366">
    <property type="entry name" value="PENTATRICOPEPTIDE REPEAT SUPERFAMILY PROTEIN"/>
    <property type="match status" value="1"/>
</dbReference>
<organism evidence="4 5">
    <name type="scientific">Stephania japonica</name>
    <dbReference type="NCBI Taxonomy" id="461633"/>
    <lineage>
        <taxon>Eukaryota</taxon>
        <taxon>Viridiplantae</taxon>
        <taxon>Streptophyta</taxon>
        <taxon>Embryophyta</taxon>
        <taxon>Tracheophyta</taxon>
        <taxon>Spermatophyta</taxon>
        <taxon>Magnoliopsida</taxon>
        <taxon>Ranunculales</taxon>
        <taxon>Menispermaceae</taxon>
        <taxon>Menispermoideae</taxon>
        <taxon>Cissampelideae</taxon>
        <taxon>Stephania</taxon>
    </lineage>
</organism>
<dbReference type="Pfam" id="PF20431">
    <property type="entry name" value="E_motif"/>
    <property type="match status" value="1"/>
</dbReference>
<dbReference type="InterPro" id="IPR002885">
    <property type="entry name" value="PPR_rpt"/>
</dbReference>
<reference evidence="4 5" key="1">
    <citation type="submission" date="2024-01" db="EMBL/GenBank/DDBJ databases">
        <title>Genome assemblies of Stephania.</title>
        <authorList>
            <person name="Yang L."/>
        </authorList>
    </citation>
    <scope>NUCLEOTIDE SEQUENCE [LARGE SCALE GENOMIC DNA]</scope>
    <source>
        <strain evidence="4">QJT</strain>
        <tissue evidence="4">Leaf</tissue>
    </source>
</reference>
<evidence type="ECO:0000259" key="3">
    <source>
        <dbReference type="Pfam" id="PF14432"/>
    </source>
</evidence>
<dbReference type="GO" id="GO:0003723">
    <property type="term" value="F:RNA binding"/>
    <property type="evidence" value="ECO:0007669"/>
    <property type="project" value="InterPro"/>
</dbReference>
<feature type="domain" description="DYW" evidence="3">
    <location>
        <begin position="541"/>
        <end position="633"/>
    </location>
</feature>
<dbReference type="PANTHER" id="PTHR47926">
    <property type="entry name" value="PENTATRICOPEPTIDE REPEAT-CONTAINING PROTEIN"/>
    <property type="match status" value="1"/>
</dbReference>
<dbReference type="GO" id="GO:0009451">
    <property type="term" value="P:RNA modification"/>
    <property type="evidence" value="ECO:0007669"/>
    <property type="project" value="InterPro"/>
</dbReference>
<feature type="repeat" description="PPR" evidence="2">
    <location>
        <begin position="123"/>
        <end position="157"/>
    </location>
</feature>
<dbReference type="Pfam" id="PF01535">
    <property type="entry name" value="PPR"/>
    <property type="match status" value="4"/>
</dbReference>
<feature type="repeat" description="PPR" evidence="2">
    <location>
        <begin position="22"/>
        <end position="56"/>
    </location>
</feature>
<dbReference type="Gene3D" id="1.25.40.10">
    <property type="entry name" value="Tetratricopeptide repeat domain"/>
    <property type="match status" value="4"/>
</dbReference>
<dbReference type="NCBIfam" id="TIGR00756">
    <property type="entry name" value="PPR"/>
    <property type="match status" value="5"/>
</dbReference>
<evidence type="ECO:0000313" key="4">
    <source>
        <dbReference type="EMBL" id="KAK9122786.1"/>
    </source>
</evidence>
<gene>
    <name evidence="4" type="ORF">Sjap_012388</name>
</gene>
<keyword evidence="1" id="KW-0677">Repeat</keyword>
<dbReference type="EMBL" id="JBBNAE010000005">
    <property type="protein sequence ID" value="KAK9122786.1"/>
    <property type="molecule type" value="Genomic_DNA"/>
</dbReference>
<dbReference type="FunFam" id="1.25.40.10:FF:000344">
    <property type="entry name" value="Pentatricopeptide repeat-containing protein"/>
    <property type="match status" value="1"/>
</dbReference>
<dbReference type="InterPro" id="IPR032867">
    <property type="entry name" value="DYW_dom"/>
</dbReference>
<accession>A0AAP0P0A8</accession>
<evidence type="ECO:0000256" key="1">
    <source>
        <dbReference type="ARBA" id="ARBA00022737"/>
    </source>
</evidence>
<dbReference type="AlphaFoldDB" id="A0AAP0P0A8"/>
<evidence type="ECO:0000313" key="5">
    <source>
        <dbReference type="Proteomes" id="UP001417504"/>
    </source>
</evidence>
<feature type="repeat" description="PPR" evidence="2">
    <location>
        <begin position="361"/>
        <end position="391"/>
    </location>
</feature>
<dbReference type="Pfam" id="PF13041">
    <property type="entry name" value="PPR_2"/>
    <property type="match status" value="3"/>
</dbReference>
<dbReference type="InterPro" id="IPR046849">
    <property type="entry name" value="E2_motif"/>
</dbReference>
<comment type="caution">
    <text evidence="4">The sequence shown here is derived from an EMBL/GenBank/DDBJ whole genome shotgun (WGS) entry which is preliminary data.</text>
</comment>
<evidence type="ECO:0000256" key="2">
    <source>
        <dbReference type="PROSITE-ProRule" id="PRU00708"/>
    </source>
</evidence>
<dbReference type="FunFam" id="1.25.40.10:FF:000366">
    <property type="entry name" value="Pentatricopeptide (PPR) repeat-containing protein"/>
    <property type="match status" value="1"/>
</dbReference>
<keyword evidence="5" id="KW-1185">Reference proteome</keyword>
<name>A0AAP0P0A8_9MAGN</name>
<proteinExistence type="predicted"/>
<dbReference type="PROSITE" id="PS51375">
    <property type="entry name" value="PPR"/>
    <property type="match status" value="5"/>
</dbReference>
<dbReference type="InterPro" id="IPR046848">
    <property type="entry name" value="E_motif"/>
</dbReference>
<feature type="repeat" description="PPR" evidence="2">
    <location>
        <begin position="225"/>
        <end position="259"/>
    </location>
</feature>
<sequence length="633" mass="70176">MYSKCGDLHSAHYLFEQMPHRNIVSWTSLVSGLAQNGHFSESLKLFSMMRKSGLKPTQFAFSSAIQAATSIGSISCGKRLHSLSLKLGLNIEMYVGSNLADMYSKCGCLDEACRVFAEMPCKDEVSWTAMIDGCAKNGNFEEALVGFKKMVCEGIGVDQFVFCSTLGACAALRALAFGRGLHSCVVKLGFGLVSFVGNALTDMYSKVGDMESASRVFGVGSECQSVVSCTSLIDGYAEMGRIEEAFVVFIELRRQDIEPNEYTFCSLIKACANQAALDQGVQVHAHAMKSNFEKDPFVYAILVDMYGKCGLLDSSIQVFDEIGDPTEIAWNSLLGVYAHHGLGKEAVKTFEEMVGRGINPNEITFVSLLVACSHNGLVEEGLNYFNSMKKSYGIVPKPEHFSCVIDLLGRAGRLKEAEEFINSMPFEPNAMGWCSFLSSCRTCGDKERGELAAEKLMRLEPENSGTHVLLSKIYALVRQWDDVRILRKVMKDGKVKKSPGYSWVDVANKTHVFGAENWSHPQQKEIYEKLESLMDQIKQIGYVPKTNSVLCNINDSLKERHLNHHSERIAVAFALISMPAAKPIIVKKNLRVCVDCHSAIKFISKVVQRKISVRDNSRFHHFMDGSCSCGDYW</sequence>
<protein>
    <recommendedName>
        <fullName evidence="3">DYW domain-containing protein</fullName>
    </recommendedName>
</protein>
<feature type="repeat" description="PPR" evidence="2">
    <location>
        <begin position="326"/>
        <end position="360"/>
    </location>
</feature>
<dbReference type="Pfam" id="PF20430">
    <property type="entry name" value="Eplus_motif"/>
    <property type="match status" value="1"/>
</dbReference>
<dbReference type="Proteomes" id="UP001417504">
    <property type="component" value="Unassembled WGS sequence"/>
</dbReference>
<dbReference type="FunFam" id="1.25.40.10:FF:000031">
    <property type="entry name" value="Pentatricopeptide repeat-containing protein mitochondrial"/>
    <property type="match status" value="1"/>
</dbReference>
<dbReference type="InterPro" id="IPR046960">
    <property type="entry name" value="PPR_At4g14850-like_plant"/>
</dbReference>
<dbReference type="GO" id="GO:0008270">
    <property type="term" value="F:zinc ion binding"/>
    <property type="evidence" value="ECO:0007669"/>
    <property type="project" value="InterPro"/>
</dbReference>
<dbReference type="InterPro" id="IPR011990">
    <property type="entry name" value="TPR-like_helical_dom_sf"/>
</dbReference>